<dbReference type="Proteomes" id="UP000014500">
    <property type="component" value="Unassembled WGS sequence"/>
</dbReference>
<feature type="transmembrane region" description="Helical" evidence="1">
    <location>
        <begin position="81"/>
        <end position="101"/>
    </location>
</feature>
<dbReference type="EnsemblMetazoa" id="SMAR013220-RA">
    <property type="protein sequence ID" value="SMAR013220-PA"/>
    <property type="gene ID" value="SMAR013220"/>
</dbReference>
<keyword evidence="1" id="KW-0472">Membrane</keyword>
<accession>T1JH89</accession>
<dbReference type="AlphaFoldDB" id="T1JH89"/>
<evidence type="ECO:0000313" key="3">
    <source>
        <dbReference type="Proteomes" id="UP000014500"/>
    </source>
</evidence>
<keyword evidence="1" id="KW-0812">Transmembrane</keyword>
<evidence type="ECO:0000256" key="1">
    <source>
        <dbReference type="SAM" id="Phobius"/>
    </source>
</evidence>
<evidence type="ECO:0000313" key="2">
    <source>
        <dbReference type="EnsemblMetazoa" id="SMAR013220-PA"/>
    </source>
</evidence>
<reference evidence="2" key="2">
    <citation type="submission" date="2015-02" db="UniProtKB">
        <authorList>
            <consortium name="EnsemblMetazoa"/>
        </authorList>
    </citation>
    <scope>IDENTIFICATION</scope>
</reference>
<keyword evidence="3" id="KW-1185">Reference proteome</keyword>
<organism evidence="2 3">
    <name type="scientific">Strigamia maritima</name>
    <name type="common">European centipede</name>
    <name type="synonym">Geophilus maritimus</name>
    <dbReference type="NCBI Taxonomy" id="126957"/>
    <lineage>
        <taxon>Eukaryota</taxon>
        <taxon>Metazoa</taxon>
        <taxon>Ecdysozoa</taxon>
        <taxon>Arthropoda</taxon>
        <taxon>Myriapoda</taxon>
        <taxon>Chilopoda</taxon>
        <taxon>Pleurostigmophora</taxon>
        <taxon>Geophilomorpha</taxon>
        <taxon>Linotaeniidae</taxon>
        <taxon>Strigamia</taxon>
    </lineage>
</organism>
<name>T1JH89_STRMM</name>
<sequence>MMLCFPFTKRSTPCTHLKRKQAVFHLEVKITLLSLDDFTAPDNYYTTSFKTFILKIEVFSQRFKFRLTIFQKNADNILKTFSFAFFSIIFTFYYNLLIFFFLFSSYLWYFTTFLGFWHLSVALSFLTRQSSNKWFGASQQKPSVEKTRAVLRWKGRWRQWTWYSCSRRSEKGWFGLLVGFPN</sequence>
<protein>
    <submittedName>
        <fullName evidence="2">Uncharacterized protein</fullName>
    </submittedName>
</protein>
<reference evidence="3" key="1">
    <citation type="submission" date="2011-05" db="EMBL/GenBank/DDBJ databases">
        <authorList>
            <person name="Richards S.R."/>
            <person name="Qu J."/>
            <person name="Jiang H."/>
            <person name="Jhangiani S.N."/>
            <person name="Agravi P."/>
            <person name="Goodspeed R."/>
            <person name="Gross S."/>
            <person name="Mandapat C."/>
            <person name="Jackson L."/>
            <person name="Mathew T."/>
            <person name="Pu L."/>
            <person name="Thornton R."/>
            <person name="Saada N."/>
            <person name="Wilczek-Boney K.B."/>
            <person name="Lee S."/>
            <person name="Kovar C."/>
            <person name="Wu Y."/>
            <person name="Scherer S.E."/>
            <person name="Worley K.C."/>
            <person name="Muzny D.M."/>
            <person name="Gibbs R."/>
        </authorList>
    </citation>
    <scope>NUCLEOTIDE SEQUENCE</scope>
    <source>
        <strain evidence="3">Brora</strain>
    </source>
</reference>
<dbReference type="HOGENOM" id="CLU_1483833_0_0_1"/>
<keyword evidence="1" id="KW-1133">Transmembrane helix</keyword>
<dbReference type="EMBL" id="JH432222">
    <property type="status" value="NOT_ANNOTATED_CDS"/>
    <property type="molecule type" value="Genomic_DNA"/>
</dbReference>
<proteinExistence type="predicted"/>
<feature type="transmembrane region" description="Helical" evidence="1">
    <location>
        <begin position="107"/>
        <end position="126"/>
    </location>
</feature>